<dbReference type="SUPFAM" id="SSF53448">
    <property type="entry name" value="Nucleotide-diphospho-sugar transferases"/>
    <property type="match status" value="1"/>
</dbReference>
<organism evidence="2 3">
    <name type="scientific">Azospirillum brasilense</name>
    <dbReference type="NCBI Taxonomy" id="192"/>
    <lineage>
        <taxon>Bacteria</taxon>
        <taxon>Pseudomonadati</taxon>
        <taxon>Pseudomonadota</taxon>
        <taxon>Alphaproteobacteria</taxon>
        <taxon>Rhodospirillales</taxon>
        <taxon>Azospirillaceae</taxon>
        <taxon>Azospirillum</taxon>
    </lineage>
</organism>
<evidence type="ECO:0000313" key="3">
    <source>
        <dbReference type="Proteomes" id="UP000215367"/>
    </source>
</evidence>
<dbReference type="EMBL" id="NOWT01000042">
    <property type="protein sequence ID" value="OYD80914.1"/>
    <property type="molecule type" value="Genomic_DNA"/>
</dbReference>
<dbReference type="InterPro" id="IPR001173">
    <property type="entry name" value="Glyco_trans_2-like"/>
</dbReference>
<gene>
    <name evidence="2" type="ORF">CHT98_28825</name>
</gene>
<dbReference type="Proteomes" id="UP000215367">
    <property type="component" value="Unassembled WGS sequence"/>
</dbReference>
<keyword evidence="2" id="KW-0614">Plasmid</keyword>
<comment type="caution">
    <text evidence="2">The sequence shown here is derived from an EMBL/GenBank/DDBJ whole genome shotgun (WGS) entry which is preliminary data.</text>
</comment>
<dbReference type="Pfam" id="PF00535">
    <property type="entry name" value="Glycos_transf_2"/>
    <property type="match status" value="1"/>
</dbReference>
<feature type="domain" description="Glycosyltransferase 2-like" evidence="1">
    <location>
        <begin position="456"/>
        <end position="582"/>
    </location>
</feature>
<name>A0A235H629_AZOBR</name>
<evidence type="ECO:0000313" key="2">
    <source>
        <dbReference type="EMBL" id="OYD80914.1"/>
    </source>
</evidence>
<proteinExistence type="predicted"/>
<sequence length="740" mass="81883">MVRMIDTIEGCVQGYWNGNIVGWAWNPRQPGMRLVLEVLVDDTVRAFGTANRTQGDPAVSGRGDEGYGFSIPLPLDAGQLARVRVANSLFMLPGEARGPARAAAPTVEGYVEHSRGLVVEGWCWDQAAPDRPLRVKAIVDGAVVAWAMADEFRGDLLDAGFGNGRHVFRIHVPPELADGRERPVTIEAEGDVALKGSPVRVMALPHGPRSVLHSMMRALPLESSQRIMAQVGVIDRYIQQVEARHPCSIPWHDYEFWRMCFGGFAGGDDLPPTALPAHRIIGGGTLSTLPGQTDQPEILVFIDSFAQLLPGALHRALRLFAETGADILYADAEVETLEGIRPWFRPDWNYDLFLSQDYTCGIFLVRSGLLAGKPPALTIPDAKVSAIEDAKPDRIVHVPETLSRLKGVDQCADAWVAAIQNHLHRRGFPATVQAAAGNGARRRVRWPVPHSHPLVSLIIPTRDRLDLLRTCIDSIRGRTTYPNYEIIVIDNQSRDAETVAYLRRESATGSIRVVSYDSYFNFSDMNNMAAGVARGAVLGFVNNDVELITPGWLEEVVGILGRPEVGAVGAKLLYRNQMLQHGGIVIGVDGLAENAFQHTHRNDDGYFGRTSVAGNYSAVTAACLFCRTETFHRVGGFDSANLPVAYNDVDLCLRIRESGKLIVWTPHVELYHDESVSRGRDVPPDRQARALREEMHMRARWRHAMLRDPHYSPNLNLDKRPFTGLALPPRHVWGESMLRR</sequence>
<dbReference type="InterPro" id="IPR029044">
    <property type="entry name" value="Nucleotide-diphossugar_trans"/>
</dbReference>
<dbReference type="PANTHER" id="PTHR43179:SF7">
    <property type="entry name" value="RHAMNOSYLTRANSFERASE WBBL"/>
    <property type="match status" value="1"/>
</dbReference>
<accession>A0A235H629</accession>
<dbReference type="Gene3D" id="3.90.550.10">
    <property type="entry name" value="Spore Coat Polysaccharide Biosynthesis Protein SpsA, Chain A"/>
    <property type="match status" value="1"/>
</dbReference>
<reference evidence="2 3" key="1">
    <citation type="submission" date="2017-07" db="EMBL/GenBank/DDBJ databases">
        <title>Whole genome sequence of Azospirillum brasilense 2A1, a potential biofertilizer strain.</title>
        <authorList>
            <person name="Fontana C.A."/>
            <person name="Toffoli L.M."/>
            <person name="Salazar S.M."/>
            <person name="Puglisi E."/>
            <person name="Pedraza R."/>
            <person name="Bassi D."/>
            <person name="Cocconcelli P.S."/>
        </authorList>
    </citation>
    <scope>NUCLEOTIDE SEQUENCE [LARGE SCALE GENOMIC DNA]</scope>
    <source>
        <strain evidence="2 3">2A1</strain>
        <plasmid evidence="2">unnamed</plasmid>
    </source>
</reference>
<dbReference type="PANTHER" id="PTHR43179">
    <property type="entry name" value="RHAMNOSYLTRANSFERASE WBBL"/>
    <property type="match status" value="1"/>
</dbReference>
<protein>
    <recommendedName>
        <fullName evidence="1">Glycosyltransferase 2-like domain-containing protein</fullName>
    </recommendedName>
</protein>
<dbReference type="CDD" id="cd04186">
    <property type="entry name" value="GT_2_like_c"/>
    <property type="match status" value="1"/>
</dbReference>
<geneLocation type="plasmid" evidence="2">
    <name>unnamed</name>
</geneLocation>
<dbReference type="AlphaFoldDB" id="A0A235H629"/>
<evidence type="ECO:0000259" key="1">
    <source>
        <dbReference type="Pfam" id="PF00535"/>
    </source>
</evidence>